<feature type="compositionally biased region" description="Basic and acidic residues" evidence="1">
    <location>
        <begin position="1"/>
        <end position="18"/>
    </location>
</feature>
<organism evidence="2 3">
    <name type="scientific">Scophthalmus maximus</name>
    <name type="common">Turbot</name>
    <name type="synonym">Psetta maxima</name>
    <dbReference type="NCBI Taxonomy" id="52904"/>
    <lineage>
        <taxon>Eukaryota</taxon>
        <taxon>Metazoa</taxon>
        <taxon>Chordata</taxon>
        <taxon>Craniata</taxon>
        <taxon>Vertebrata</taxon>
        <taxon>Euteleostomi</taxon>
        <taxon>Actinopterygii</taxon>
        <taxon>Neopterygii</taxon>
        <taxon>Teleostei</taxon>
        <taxon>Neoteleostei</taxon>
        <taxon>Acanthomorphata</taxon>
        <taxon>Carangaria</taxon>
        <taxon>Pleuronectiformes</taxon>
        <taxon>Pleuronectoidei</taxon>
        <taxon>Scophthalmidae</taxon>
        <taxon>Scophthalmus</taxon>
    </lineage>
</organism>
<evidence type="ECO:0000313" key="3">
    <source>
        <dbReference type="Proteomes" id="UP000694558"/>
    </source>
</evidence>
<dbReference type="Ensembl" id="ENSSMAT00000043416.1">
    <property type="protein sequence ID" value="ENSSMAP00000065082.1"/>
    <property type="gene ID" value="ENSSMAG00000021909.1"/>
</dbReference>
<dbReference type="Proteomes" id="UP000694558">
    <property type="component" value="Chromosome 7"/>
</dbReference>
<evidence type="ECO:0000256" key="1">
    <source>
        <dbReference type="SAM" id="MobiDB-lite"/>
    </source>
</evidence>
<evidence type="ECO:0000313" key="2">
    <source>
        <dbReference type="Ensembl" id="ENSSMAP00000065082.1"/>
    </source>
</evidence>
<dbReference type="AlphaFoldDB" id="A0A8D3DZX3"/>
<reference evidence="2" key="1">
    <citation type="submission" date="2023-05" db="EMBL/GenBank/DDBJ databases">
        <title>High-quality long-read genome of Scophthalmus maximus.</title>
        <authorList>
            <person name="Lien S."/>
            <person name="Martinez P."/>
        </authorList>
    </citation>
    <scope>NUCLEOTIDE SEQUENCE [LARGE SCALE GENOMIC DNA]</scope>
</reference>
<name>A0A8D3DZX3_SCOMX</name>
<proteinExistence type="predicted"/>
<dbReference type="GeneTree" id="ENSGT01040000244436"/>
<feature type="region of interest" description="Disordered" evidence="1">
    <location>
        <begin position="1"/>
        <end position="31"/>
    </location>
</feature>
<feature type="compositionally biased region" description="Basic residues" evidence="1">
    <location>
        <begin position="138"/>
        <end position="152"/>
    </location>
</feature>
<reference evidence="2" key="2">
    <citation type="submission" date="2025-08" db="UniProtKB">
        <authorList>
            <consortium name="Ensembl"/>
        </authorList>
    </citation>
    <scope>IDENTIFICATION</scope>
</reference>
<sequence>MAEKTTKRKKGEKEETHGKNTGRQQGKVKVKVSVKEEIKKRKYEKGKGRRCMTEGVRVEEGEVAAKWKNLSRNGCDLTYSGGFLIWADARLSACCEVAEHVDGVSYAALVWIDPVFTWETNTDCLGCPVGTSWIRRRPPSPPCPRRRHRSRPAPRLPACRPAASTSWTRAGWAAAG</sequence>
<protein>
    <submittedName>
        <fullName evidence="2">Uncharacterized protein</fullName>
    </submittedName>
</protein>
<feature type="region of interest" description="Disordered" evidence="1">
    <location>
        <begin position="138"/>
        <end position="164"/>
    </location>
</feature>
<accession>A0A8D3DZX3</accession>